<dbReference type="EMBL" id="FRAH01000056">
    <property type="protein sequence ID" value="SHK96347.1"/>
    <property type="molecule type" value="Genomic_DNA"/>
</dbReference>
<dbReference type="Gene3D" id="1.10.1740.10">
    <property type="match status" value="1"/>
</dbReference>
<dbReference type="GO" id="GO:0006352">
    <property type="term" value="P:DNA-templated transcription initiation"/>
    <property type="evidence" value="ECO:0007669"/>
    <property type="project" value="InterPro"/>
</dbReference>
<dbReference type="RefSeq" id="WP_072852535.1">
    <property type="nucleotide sequence ID" value="NZ_FRAH01000056.1"/>
</dbReference>
<evidence type="ECO:0000259" key="5">
    <source>
        <dbReference type="Pfam" id="PF04542"/>
    </source>
</evidence>
<evidence type="ECO:0000256" key="3">
    <source>
        <dbReference type="ARBA" id="ARBA00023082"/>
    </source>
</evidence>
<dbReference type="GO" id="GO:0016987">
    <property type="term" value="F:sigma factor activity"/>
    <property type="evidence" value="ECO:0007669"/>
    <property type="project" value="UniProtKB-KW"/>
</dbReference>
<name>A0A1M6WRH8_9FIRM</name>
<evidence type="ECO:0000256" key="4">
    <source>
        <dbReference type="ARBA" id="ARBA00023163"/>
    </source>
</evidence>
<dbReference type="SUPFAM" id="SSF88659">
    <property type="entry name" value="Sigma3 and sigma4 domains of RNA polymerase sigma factors"/>
    <property type="match status" value="1"/>
</dbReference>
<keyword evidence="2" id="KW-0805">Transcription regulation</keyword>
<keyword evidence="4" id="KW-0804">Transcription</keyword>
<protein>
    <submittedName>
        <fullName evidence="7">RNA polymerase sigma-70 factor, ECF subfamily</fullName>
    </submittedName>
</protein>
<keyword evidence="3" id="KW-0731">Sigma factor</keyword>
<dbReference type="InterPro" id="IPR036388">
    <property type="entry name" value="WH-like_DNA-bd_sf"/>
</dbReference>
<reference evidence="7 8" key="1">
    <citation type="submission" date="2016-11" db="EMBL/GenBank/DDBJ databases">
        <authorList>
            <person name="Jaros S."/>
            <person name="Januszkiewicz K."/>
            <person name="Wedrychowicz H."/>
        </authorList>
    </citation>
    <scope>NUCLEOTIDE SEQUENCE [LARGE SCALE GENOMIC DNA]</scope>
    <source>
        <strain evidence="7 8">DSM 14214</strain>
    </source>
</reference>
<dbReference type="Proteomes" id="UP000183975">
    <property type="component" value="Unassembled WGS sequence"/>
</dbReference>
<evidence type="ECO:0000256" key="2">
    <source>
        <dbReference type="ARBA" id="ARBA00023015"/>
    </source>
</evidence>
<feature type="domain" description="RNA polymerase sigma factor 70 region 4 type 2" evidence="6">
    <location>
        <begin position="100"/>
        <end position="152"/>
    </location>
</feature>
<sequence length="161" mass="18735">MESDVLRELYEKYHQKAYLYVLSLCRDRETAEDIVSEGFEKAFLTVEGCPEGFFWWLLRVCRNLWLDTLRKQKHQGGEMPEEIPVPEDALSGVLQKEENRRLYTAMNRLSPADRELLIWHYFGGLSIRQMAGLRGISETAVKTALFRARARLKQKLGGEKP</sequence>
<gene>
    <name evidence="7" type="ORF">SAMN02745138_02646</name>
</gene>
<dbReference type="CDD" id="cd06171">
    <property type="entry name" value="Sigma70_r4"/>
    <property type="match status" value="1"/>
</dbReference>
<dbReference type="InterPro" id="IPR039425">
    <property type="entry name" value="RNA_pol_sigma-70-like"/>
</dbReference>
<dbReference type="InterPro" id="IPR014284">
    <property type="entry name" value="RNA_pol_sigma-70_dom"/>
</dbReference>
<dbReference type="PANTHER" id="PTHR43133">
    <property type="entry name" value="RNA POLYMERASE ECF-TYPE SIGMA FACTO"/>
    <property type="match status" value="1"/>
</dbReference>
<dbReference type="PANTHER" id="PTHR43133:SF46">
    <property type="entry name" value="RNA POLYMERASE SIGMA-70 FACTOR ECF SUBFAMILY"/>
    <property type="match status" value="1"/>
</dbReference>
<dbReference type="NCBIfam" id="TIGR02937">
    <property type="entry name" value="sigma70-ECF"/>
    <property type="match status" value="1"/>
</dbReference>
<dbReference type="InterPro" id="IPR013324">
    <property type="entry name" value="RNA_pol_sigma_r3/r4-like"/>
</dbReference>
<dbReference type="AlphaFoldDB" id="A0A1M6WRH8"/>
<evidence type="ECO:0000259" key="6">
    <source>
        <dbReference type="Pfam" id="PF08281"/>
    </source>
</evidence>
<proteinExistence type="inferred from homology"/>
<evidence type="ECO:0000313" key="8">
    <source>
        <dbReference type="Proteomes" id="UP000183975"/>
    </source>
</evidence>
<dbReference type="SUPFAM" id="SSF88946">
    <property type="entry name" value="Sigma2 domain of RNA polymerase sigma factors"/>
    <property type="match status" value="1"/>
</dbReference>
<evidence type="ECO:0000313" key="7">
    <source>
        <dbReference type="EMBL" id="SHK96347.1"/>
    </source>
</evidence>
<dbReference type="InterPro" id="IPR007627">
    <property type="entry name" value="RNA_pol_sigma70_r2"/>
</dbReference>
<comment type="similarity">
    <text evidence="1">Belongs to the sigma-70 factor family. ECF subfamily.</text>
</comment>
<evidence type="ECO:0000256" key="1">
    <source>
        <dbReference type="ARBA" id="ARBA00010641"/>
    </source>
</evidence>
<dbReference type="OrthoDB" id="9795666at2"/>
<keyword evidence="8" id="KW-1185">Reference proteome</keyword>
<dbReference type="GO" id="GO:0003677">
    <property type="term" value="F:DNA binding"/>
    <property type="evidence" value="ECO:0007669"/>
    <property type="project" value="InterPro"/>
</dbReference>
<accession>A0A1M6WRH8</accession>
<dbReference type="Gene3D" id="1.10.10.10">
    <property type="entry name" value="Winged helix-like DNA-binding domain superfamily/Winged helix DNA-binding domain"/>
    <property type="match status" value="1"/>
</dbReference>
<dbReference type="Pfam" id="PF08281">
    <property type="entry name" value="Sigma70_r4_2"/>
    <property type="match status" value="1"/>
</dbReference>
<organism evidence="7 8">
    <name type="scientific">Anaerotignum lactatifermentans DSM 14214</name>
    <dbReference type="NCBI Taxonomy" id="1121323"/>
    <lineage>
        <taxon>Bacteria</taxon>
        <taxon>Bacillati</taxon>
        <taxon>Bacillota</taxon>
        <taxon>Clostridia</taxon>
        <taxon>Lachnospirales</taxon>
        <taxon>Anaerotignaceae</taxon>
        <taxon>Anaerotignum</taxon>
    </lineage>
</organism>
<dbReference type="Pfam" id="PF04542">
    <property type="entry name" value="Sigma70_r2"/>
    <property type="match status" value="1"/>
</dbReference>
<dbReference type="InterPro" id="IPR013249">
    <property type="entry name" value="RNA_pol_sigma70_r4_t2"/>
</dbReference>
<dbReference type="InterPro" id="IPR013325">
    <property type="entry name" value="RNA_pol_sigma_r2"/>
</dbReference>
<feature type="domain" description="RNA polymerase sigma-70 region 2" evidence="5">
    <location>
        <begin position="9"/>
        <end position="73"/>
    </location>
</feature>